<dbReference type="Pfam" id="PF02913">
    <property type="entry name" value="FAD-oxidase_C"/>
    <property type="match status" value="1"/>
</dbReference>
<dbReference type="SUPFAM" id="SSF56176">
    <property type="entry name" value="FAD-binding/transporter-associated domain-like"/>
    <property type="match status" value="1"/>
</dbReference>
<accession>A0ABZ2LRR7</accession>
<evidence type="ECO:0000256" key="2">
    <source>
        <dbReference type="ARBA" id="ARBA00022630"/>
    </source>
</evidence>
<reference evidence="6 7" key="1">
    <citation type="submission" date="2021-12" db="EMBL/GenBank/DDBJ databases">
        <title>Discovery of the Pendulisporaceae a myxobacterial family with distinct sporulation behavior and unique specialized metabolism.</title>
        <authorList>
            <person name="Garcia R."/>
            <person name="Popoff A."/>
            <person name="Bader C.D."/>
            <person name="Loehr J."/>
            <person name="Walesch S."/>
            <person name="Walt C."/>
            <person name="Boldt J."/>
            <person name="Bunk B."/>
            <person name="Haeckl F.J.F.P.J."/>
            <person name="Gunesch A.P."/>
            <person name="Birkelbach J."/>
            <person name="Nuebel U."/>
            <person name="Pietschmann T."/>
            <person name="Bach T."/>
            <person name="Mueller R."/>
        </authorList>
    </citation>
    <scope>NUCLEOTIDE SEQUENCE [LARGE SCALE GENOMIC DNA]</scope>
    <source>
        <strain evidence="6 7">MSr11954</strain>
    </source>
</reference>
<dbReference type="InterPro" id="IPR051914">
    <property type="entry name" value="FAD-linked_OxidoTrans_Type4"/>
</dbReference>
<protein>
    <submittedName>
        <fullName evidence="6">FAD-binding protein</fullName>
    </submittedName>
</protein>
<dbReference type="PANTHER" id="PTHR42934">
    <property type="entry name" value="GLYCOLATE OXIDASE SUBUNIT GLCD"/>
    <property type="match status" value="1"/>
</dbReference>
<gene>
    <name evidence="6" type="ORF">LZC94_37975</name>
</gene>
<evidence type="ECO:0000313" key="6">
    <source>
        <dbReference type="EMBL" id="WXB13612.1"/>
    </source>
</evidence>
<comment type="cofactor">
    <cofactor evidence="1">
        <name>FAD</name>
        <dbReference type="ChEBI" id="CHEBI:57692"/>
    </cofactor>
</comment>
<proteinExistence type="predicted"/>
<dbReference type="Gene3D" id="3.30.70.2190">
    <property type="match status" value="1"/>
</dbReference>
<dbReference type="Gene3D" id="3.30.70.2740">
    <property type="match status" value="1"/>
</dbReference>
<evidence type="ECO:0000256" key="4">
    <source>
        <dbReference type="ARBA" id="ARBA00023002"/>
    </source>
</evidence>
<keyword evidence="2" id="KW-0285">Flavoprotein</keyword>
<feature type="domain" description="FAD-binding PCMH-type" evidence="5">
    <location>
        <begin position="49"/>
        <end position="228"/>
    </location>
</feature>
<dbReference type="InterPro" id="IPR016167">
    <property type="entry name" value="FAD-bd_PCMH_sub1"/>
</dbReference>
<evidence type="ECO:0000259" key="5">
    <source>
        <dbReference type="PROSITE" id="PS51387"/>
    </source>
</evidence>
<dbReference type="InterPro" id="IPR036318">
    <property type="entry name" value="FAD-bd_PCMH-like_sf"/>
</dbReference>
<dbReference type="SUPFAM" id="SSF55103">
    <property type="entry name" value="FAD-linked oxidases, C-terminal domain"/>
    <property type="match status" value="1"/>
</dbReference>
<evidence type="ECO:0000256" key="3">
    <source>
        <dbReference type="ARBA" id="ARBA00022827"/>
    </source>
</evidence>
<dbReference type="InterPro" id="IPR016166">
    <property type="entry name" value="FAD-bd_PCMH"/>
</dbReference>
<dbReference type="InterPro" id="IPR016169">
    <property type="entry name" value="FAD-bd_PCMH_sub2"/>
</dbReference>
<dbReference type="Gene3D" id="1.10.45.10">
    <property type="entry name" value="Vanillyl-alcohol Oxidase, Chain A, domain 4"/>
    <property type="match status" value="1"/>
</dbReference>
<sequence>MLIPLPKTPLPSPDAITRALLDLGRTLGDSKVLTGDACATYARDESEATGRVPAAVVLASNAEDIRRTLTIAESTGVPVTPRAGGTGRTGGAVPVAGGIVLATDAMKQVKEINAKDLLAVVEPGIVTGDLHALVEREGFFYPPDPNSLGSCCIGGNVAENAGGPRAFKYGVTREYVLGLEACLMGGRVLRTGKRTVKGVTGYDVTSLLVGSEGTLGVFTEITLRLVPKPPEVATVLALFEDVRHAGAAVSRMIARGLVPRCLEMLDAATLDAVRAQKVAIDPRARGMLLIEVDGEAATTQALLEQIAEVLSGGPGLIDLLAAQDPAQRARLWEARRALSPATRKLAKYKLSEDIVVPRSRIAELLEGVDVIGADTEVRHLTYGHAGDGNFHVNFLWNDDGERPAVDRAIEALMRLTISLGGTLTGEHGIGLSKAEYLPLEQSEELIELQRDIKRLFDPKELLNPGKIFPVRPGHGGC</sequence>
<dbReference type="PANTHER" id="PTHR42934:SF2">
    <property type="entry name" value="GLYCOLATE OXIDASE SUBUNIT GLCD"/>
    <property type="match status" value="1"/>
</dbReference>
<evidence type="ECO:0000313" key="7">
    <source>
        <dbReference type="Proteomes" id="UP001370348"/>
    </source>
</evidence>
<organism evidence="6 7">
    <name type="scientific">Pendulispora albinea</name>
    <dbReference type="NCBI Taxonomy" id="2741071"/>
    <lineage>
        <taxon>Bacteria</taxon>
        <taxon>Pseudomonadati</taxon>
        <taxon>Myxococcota</taxon>
        <taxon>Myxococcia</taxon>
        <taxon>Myxococcales</taxon>
        <taxon>Sorangiineae</taxon>
        <taxon>Pendulisporaceae</taxon>
        <taxon>Pendulispora</taxon>
    </lineage>
</organism>
<dbReference type="Pfam" id="PF01565">
    <property type="entry name" value="FAD_binding_4"/>
    <property type="match status" value="1"/>
</dbReference>
<keyword evidence="7" id="KW-1185">Reference proteome</keyword>
<dbReference type="InterPro" id="IPR016164">
    <property type="entry name" value="FAD-linked_Oxase-like_C"/>
</dbReference>
<keyword evidence="4" id="KW-0560">Oxidoreductase</keyword>
<dbReference type="Gene3D" id="3.30.465.10">
    <property type="match status" value="1"/>
</dbReference>
<dbReference type="PROSITE" id="PS51387">
    <property type="entry name" value="FAD_PCMH"/>
    <property type="match status" value="1"/>
</dbReference>
<dbReference type="InterPro" id="IPR006094">
    <property type="entry name" value="Oxid_FAD_bind_N"/>
</dbReference>
<dbReference type="RefSeq" id="WP_394823225.1">
    <property type="nucleotide sequence ID" value="NZ_CP089984.1"/>
</dbReference>
<evidence type="ECO:0000256" key="1">
    <source>
        <dbReference type="ARBA" id="ARBA00001974"/>
    </source>
</evidence>
<dbReference type="EMBL" id="CP089984">
    <property type="protein sequence ID" value="WXB13612.1"/>
    <property type="molecule type" value="Genomic_DNA"/>
</dbReference>
<dbReference type="Gene3D" id="3.30.43.10">
    <property type="entry name" value="Uridine Diphospho-n-acetylenolpyruvylglucosamine Reductase, domain 2"/>
    <property type="match status" value="1"/>
</dbReference>
<dbReference type="InterPro" id="IPR016171">
    <property type="entry name" value="Vanillyl_alc_oxidase_C-sub2"/>
</dbReference>
<keyword evidence="3" id="KW-0274">FAD</keyword>
<name>A0ABZ2LRR7_9BACT</name>
<dbReference type="Proteomes" id="UP001370348">
    <property type="component" value="Chromosome"/>
</dbReference>
<dbReference type="InterPro" id="IPR004113">
    <property type="entry name" value="FAD-bd_oxidored_4_C"/>
</dbReference>